<name>A0A2N5M3B5_9BACI</name>
<dbReference type="InterPro" id="IPR000086">
    <property type="entry name" value="NUDIX_hydrolase_dom"/>
</dbReference>
<dbReference type="AlphaFoldDB" id="A0A2N5M3B5"/>
<reference evidence="5 6" key="1">
    <citation type="submission" date="2017-11" db="EMBL/GenBank/DDBJ databases">
        <title>Comparitive Functional Genomics of Dry Heat Resistant strains isolated from the Viking Spacecraft.</title>
        <authorList>
            <person name="Seuylemezian A."/>
            <person name="Cooper K."/>
            <person name="Vaishampayan P."/>
        </authorList>
    </citation>
    <scope>NUCLEOTIDE SEQUENCE [LARGE SCALE GENOMIC DNA]</scope>
    <source>
        <strain evidence="5 6">V1-29</strain>
    </source>
</reference>
<proteinExistence type="inferred from homology"/>
<comment type="caution">
    <text evidence="5">The sequence shown here is derived from an EMBL/GenBank/DDBJ whole genome shotgun (WGS) entry which is preliminary data.</text>
</comment>
<organism evidence="5 6">
    <name type="scientific">Peribacillus deserti</name>
    <dbReference type="NCBI Taxonomy" id="673318"/>
    <lineage>
        <taxon>Bacteria</taxon>
        <taxon>Bacillati</taxon>
        <taxon>Bacillota</taxon>
        <taxon>Bacilli</taxon>
        <taxon>Bacillales</taxon>
        <taxon>Bacillaceae</taxon>
        <taxon>Peribacillus</taxon>
    </lineage>
</organism>
<dbReference type="PANTHER" id="PTHR43046">
    <property type="entry name" value="GDP-MANNOSE MANNOSYL HYDROLASE"/>
    <property type="match status" value="1"/>
</dbReference>
<comment type="similarity">
    <text evidence="3">Belongs to the Nudix hydrolase family.</text>
</comment>
<sequence>MRNRGSAIVIENQKVALIRREWNQCIYYVFPGGGVERGESPEAAAEREAYEELGVTIRIRQLFETAEYNGTQYFYLAEITGGTFGEGEGEEFNENGQGTYQPEWVDISSLMSLDVRPEIVSGKIVDLFQTLNLNNTENG</sequence>
<gene>
    <name evidence="5" type="ORF">CUU66_16040</name>
</gene>
<dbReference type="InterPro" id="IPR015797">
    <property type="entry name" value="NUDIX_hydrolase-like_dom_sf"/>
</dbReference>
<accession>A0A2N5M3B5</accession>
<dbReference type="InterPro" id="IPR020476">
    <property type="entry name" value="Nudix_hydrolase"/>
</dbReference>
<dbReference type="InterPro" id="IPR020084">
    <property type="entry name" value="NUDIX_hydrolase_CS"/>
</dbReference>
<dbReference type="RefSeq" id="WP_101643951.1">
    <property type="nucleotide sequence ID" value="NZ_PGUY01000050.1"/>
</dbReference>
<dbReference type="Gene3D" id="3.90.79.10">
    <property type="entry name" value="Nucleoside Triphosphate Pyrophosphohydrolase"/>
    <property type="match status" value="1"/>
</dbReference>
<dbReference type="PANTHER" id="PTHR43046:SF14">
    <property type="entry name" value="MUTT_NUDIX FAMILY PROTEIN"/>
    <property type="match status" value="1"/>
</dbReference>
<evidence type="ECO:0000313" key="6">
    <source>
        <dbReference type="Proteomes" id="UP000234748"/>
    </source>
</evidence>
<dbReference type="Pfam" id="PF00293">
    <property type="entry name" value="NUDIX"/>
    <property type="match status" value="1"/>
</dbReference>
<dbReference type="GO" id="GO:0016787">
    <property type="term" value="F:hydrolase activity"/>
    <property type="evidence" value="ECO:0007669"/>
    <property type="project" value="UniProtKB-KW"/>
</dbReference>
<feature type="domain" description="Nudix hydrolase" evidence="4">
    <location>
        <begin position="1"/>
        <end position="132"/>
    </location>
</feature>
<evidence type="ECO:0000313" key="5">
    <source>
        <dbReference type="EMBL" id="PLT28859.1"/>
    </source>
</evidence>
<evidence type="ECO:0000256" key="3">
    <source>
        <dbReference type="RuleBase" id="RU003476"/>
    </source>
</evidence>
<protein>
    <submittedName>
        <fullName evidence="5">DNA mismatch repair protein MutT</fullName>
    </submittedName>
</protein>
<dbReference type="SUPFAM" id="SSF55811">
    <property type="entry name" value="Nudix"/>
    <property type="match status" value="1"/>
</dbReference>
<dbReference type="EMBL" id="PGUY01000050">
    <property type="protein sequence ID" value="PLT28859.1"/>
    <property type="molecule type" value="Genomic_DNA"/>
</dbReference>
<dbReference type="Proteomes" id="UP000234748">
    <property type="component" value="Unassembled WGS sequence"/>
</dbReference>
<dbReference type="OrthoDB" id="511483at2"/>
<keyword evidence="2 3" id="KW-0378">Hydrolase</keyword>
<evidence type="ECO:0000259" key="4">
    <source>
        <dbReference type="PROSITE" id="PS51462"/>
    </source>
</evidence>
<dbReference type="PROSITE" id="PS51462">
    <property type="entry name" value="NUDIX"/>
    <property type="match status" value="1"/>
</dbReference>
<evidence type="ECO:0000256" key="2">
    <source>
        <dbReference type="ARBA" id="ARBA00022801"/>
    </source>
</evidence>
<dbReference type="PROSITE" id="PS00893">
    <property type="entry name" value="NUDIX_BOX"/>
    <property type="match status" value="1"/>
</dbReference>
<comment type="cofactor">
    <cofactor evidence="1">
        <name>Mg(2+)</name>
        <dbReference type="ChEBI" id="CHEBI:18420"/>
    </cofactor>
</comment>
<dbReference type="PRINTS" id="PR00502">
    <property type="entry name" value="NUDIXFAMILY"/>
</dbReference>
<evidence type="ECO:0000256" key="1">
    <source>
        <dbReference type="ARBA" id="ARBA00001946"/>
    </source>
</evidence>
<keyword evidence="6" id="KW-1185">Reference proteome</keyword>